<dbReference type="AlphaFoldDB" id="A0AAJ0DEA0"/>
<keyword evidence="4" id="KW-1185">Reference proteome</keyword>
<feature type="compositionally biased region" description="Basic residues" evidence="2">
    <location>
        <begin position="374"/>
        <end position="387"/>
    </location>
</feature>
<evidence type="ECO:0000256" key="1">
    <source>
        <dbReference type="SAM" id="Coils"/>
    </source>
</evidence>
<feature type="region of interest" description="Disordered" evidence="2">
    <location>
        <begin position="168"/>
        <end position="213"/>
    </location>
</feature>
<feature type="compositionally biased region" description="Basic and acidic residues" evidence="2">
    <location>
        <begin position="1066"/>
        <end position="1076"/>
    </location>
</feature>
<feature type="compositionally biased region" description="Basic and acidic residues" evidence="2">
    <location>
        <begin position="663"/>
        <end position="674"/>
    </location>
</feature>
<feature type="compositionally biased region" description="Low complexity" evidence="2">
    <location>
        <begin position="676"/>
        <end position="686"/>
    </location>
</feature>
<evidence type="ECO:0000256" key="2">
    <source>
        <dbReference type="SAM" id="MobiDB-lite"/>
    </source>
</evidence>
<feature type="region of interest" description="Disordered" evidence="2">
    <location>
        <begin position="230"/>
        <end position="478"/>
    </location>
</feature>
<reference evidence="3" key="1">
    <citation type="submission" date="2023-04" db="EMBL/GenBank/DDBJ databases">
        <title>Black Yeasts Isolated from many extreme environments.</title>
        <authorList>
            <person name="Coleine C."/>
            <person name="Stajich J.E."/>
            <person name="Selbmann L."/>
        </authorList>
    </citation>
    <scope>NUCLEOTIDE SEQUENCE</scope>
    <source>
        <strain evidence="3">CCFEE 5312</strain>
    </source>
</reference>
<keyword evidence="1" id="KW-0175">Coiled coil</keyword>
<feature type="region of interest" description="Disordered" evidence="2">
    <location>
        <begin position="1049"/>
        <end position="1109"/>
    </location>
</feature>
<feature type="compositionally biased region" description="Low complexity" evidence="2">
    <location>
        <begin position="85"/>
        <end position="99"/>
    </location>
</feature>
<feature type="compositionally biased region" description="Polar residues" evidence="2">
    <location>
        <begin position="773"/>
        <end position="783"/>
    </location>
</feature>
<feature type="region of interest" description="Disordered" evidence="2">
    <location>
        <begin position="523"/>
        <end position="858"/>
    </location>
</feature>
<feature type="coiled-coil region" evidence="1">
    <location>
        <begin position="1170"/>
        <end position="1204"/>
    </location>
</feature>
<feature type="region of interest" description="Disordered" evidence="2">
    <location>
        <begin position="980"/>
        <end position="1010"/>
    </location>
</feature>
<accession>A0AAJ0DEA0</accession>
<dbReference type="EMBL" id="JAWDJX010000048">
    <property type="protein sequence ID" value="KAK3048499.1"/>
    <property type="molecule type" value="Genomic_DNA"/>
</dbReference>
<feature type="compositionally biased region" description="Polar residues" evidence="2">
    <location>
        <begin position="230"/>
        <end position="242"/>
    </location>
</feature>
<comment type="caution">
    <text evidence="3">The sequence shown here is derived from an EMBL/GenBank/DDBJ whole genome shotgun (WGS) entry which is preliminary data.</text>
</comment>
<feature type="compositionally biased region" description="Low complexity" evidence="2">
    <location>
        <begin position="388"/>
        <end position="398"/>
    </location>
</feature>
<feature type="compositionally biased region" description="Basic and acidic residues" evidence="2">
    <location>
        <begin position="567"/>
        <end position="586"/>
    </location>
</feature>
<feature type="compositionally biased region" description="Basic and acidic residues" evidence="2">
    <location>
        <begin position="100"/>
        <end position="116"/>
    </location>
</feature>
<gene>
    <name evidence="3" type="ORF">LTR09_010163</name>
</gene>
<name>A0AAJ0DEA0_9PEZI</name>
<proteinExistence type="predicted"/>
<dbReference type="Proteomes" id="UP001271007">
    <property type="component" value="Unassembled WGS sequence"/>
</dbReference>
<evidence type="ECO:0000313" key="3">
    <source>
        <dbReference type="EMBL" id="KAK3048499.1"/>
    </source>
</evidence>
<feature type="compositionally biased region" description="Low complexity" evidence="2">
    <location>
        <begin position="465"/>
        <end position="475"/>
    </location>
</feature>
<organism evidence="3 4">
    <name type="scientific">Extremus antarcticus</name>
    <dbReference type="NCBI Taxonomy" id="702011"/>
    <lineage>
        <taxon>Eukaryota</taxon>
        <taxon>Fungi</taxon>
        <taxon>Dikarya</taxon>
        <taxon>Ascomycota</taxon>
        <taxon>Pezizomycotina</taxon>
        <taxon>Dothideomycetes</taxon>
        <taxon>Dothideomycetidae</taxon>
        <taxon>Mycosphaerellales</taxon>
        <taxon>Extremaceae</taxon>
        <taxon>Extremus</taxon>
    </lineage>
</organism>
<sequence>MATRVRSVHTEEVLNVSQNAESSPPDFRDARSHSRLDDNDEIIENSLPNATKAYRGGAVQASQPPRADEDDDLYAVSPRAKKAANRGGKAASRNGASAKATERAPRSTRSVKKEVTPYDAAAMARDAMKQLAERGAVVHVEIGGSQLQQLTQSSAYQMRDIHPRGSGTVIPNSQTPHDIRPAGQPATRPTARKANGLPTPGISGNKDTTAAAMTGPPSAVELLRIKRGQATASPAVASQNQRAAEGPSKMDSVAPTARRRSPKPPTRTAATSAKSMTEGPSIKEPRKHAGTQNRLELVTATGSKRSRDRQTASPQNTFFGGKKKAIRPPSSVRSFKSRDELKAPGRVQPKRAVKHEDVYDLSVSSESDTSPAPKKPRTTKAQPKKAAAKAPTARTSATGANGLTKKQAMQTTKAANEAPASAMRNTARNRMQKASPERAPKAVATLRKQKVKRPIVESDDDKENAGAAAAVPVPGHETLEDFEAQVVQYEDDDYYPADDRDFDDVRAKTKVLKATTIKQEVMATQLGSVKSRPVQRAKSRSAAPGAFQDDAIVIPDRQSSSSAAISPERRRPQTSRKPAETSKADIAETPAVLRSSPPLGNARTPAPLSEGLVDPETAKKSTIISFDKAGPRNQGKLSARKAGPGSVYTNRSSVPPAALRPEASTRARLQDRRTARPSSTAPSARSGRTERSVPPKNVANDVPDALAGFFKEDKVLDAQQPASGRSIAKASSRDHRKQIPHQEIDDDGGFMPIEDLEGTTLVSDDQPAKKTATILQPTASQQAMPPPPTKTHQSRAPRPTNSKPAHHGLALPPISPPKPSKSKKGVLQAASPTVHAKRKVVSPSVGEPSPKRLQTAPRPEALGEGMLQKRITIIEPSIFTRSATIEESSIAAEPSKRVPRKPSRHASYGSQSVDIQGSPIPEGMVVDGQATVLEIYSQQANISSDAGYADMVIARKTKVATKPEVVVDAAMLAPPSAQLQPISSNIKPRPAPPEAQSRAITAIGRTERGRLMVEDKAEKLQTDPFTSSSDAPNVRTGVPSVFQAHLQRTAAEHERVQTTQQPAEVDPDKTLVEEPQHSSPHGVRRTVSQSTASTSDHSSQESDTGNPLTDLSTWRNALLPHQMNLFDEIVNIAHRVVQHLVDQETAATDIVEDYQRRGVQLIEQMERSHAAQQQKYIAALAEKKKRLRKELAECSRNLNDGYEQAVTVKRQRSKRATGKSDGVEKVQDVLAQYC</sequence>
<feature type="region of interest" description="Disordered" evidence="2">
    <location>
        <begin position="1"/>
        <end position="117"/>
    </location>
</feature>
<evidence type="ECO:0000313" key="4">
    <source>
        <dbReference type="Proteomes" id="UP001271007"/>
    </source>
</evidence>
<feature type="region of interest" description="Disordered" evidence="2">
    <location>
        <begin position="886"/>
        <end position="920"/>
    </location>
</feature>
<feature type="compositionally biased region" description="Low complexity" evidence="2">
    <location>
        <begin position="1088"/>
        <end position="1104"/>
    </location>
</feature>
<protein>
    <submittedName>
        <fullName evidence="3">Uncharacterized protein</fullName>
    </submittedName>
</protein>
<feature type="compositionally biased region" description="Basic and acidic residues" evidence="2">
    <location>
        <begin position="26"/>
        <end position="37"/>
    </location>
</feature>